<protein>
    <submittedName>
        <fullName evidence="7">Predicted arabinose efflux permease, MFS family</fullName>
    </submittedName>
</protein>
<feature type="transmembrane region" description="Helical" evidence="5">
    <location>
        <begin position="43"/>
        <end position="63"/>
    </location>
</feature>
<comment type="subcellular location">
    <subcellularLocation>
        <location evidence="1">Cell membrane</location>
        <topology evidence="1">Multi-pass membrane protein</topology>
    </subcellularLocation>
</comment>
<organism evidence="7 8">
    <name type="scientific">Micropruina glycogenica</name>
    <dbReference type="NCBI Taxonomy" id="75385"/>
    <lineage>
        <taxon>Bacteria</taxon>
        <taxon>Bacillati</taxon>
        <taxon>Actinomycetota</taxon>
        <taxon>Actinomycetes</taxon>
        <taxon>Propionibacteriales</taxon>
        <taxon>Nocardioidaceae</taxon>
        <taxon>Micropruina</taxon>
    </lineage>
</organism>
<accession>A0A2N9JEH1</accession>
<feature type="transmembrane region" description="Helical" evidence="5">
    <location>
        <begin position="302"/>
        <end position="323"/>
    </location>
</feature>
<feature type="domain" description="Major facilitator superfamily (MFS) profile" evidence="6">
    <location>
        <begin position="212"/>
        <end position="401"/>
    </location>
</feature>
<feature type="transmembrane region" description="Helical" evidence="5">
    <location>
        <begin position="335"/>
        <end position="355"/>
    </location>
</feature>
<keyword evidence="3 5" id="KW-1133">Transmembrane helix</keyword>
<gene>
    <name evidence="7" type="ORF">MPLG2_0740</name>
</gene>
<proteinExistence type="predicted"/>
<sequence length="401" mass="40252">MTDASLQRQRVAVSVLFILAGTVMGGWQGRIPSVRAQLGVGDGAWGLIVLGMPVGTLLALLVLQGVITRTGARLPARWGAAALLMIAPLAAASPSTLVMVATLLVMGVAVGLLFGPMNALAVEVERGYGRSLLSSFHAWFSGGQFAGGLLGVLAGLVNLAPALQLAASCLLLAALFVATARSLPDTHRVAASTPVDEAPAAPEPSGASWTPQLLILAAMCLLTSINEGAAAQWSAQYTVVLGGSIALGSLTLVCYSLAIAAARLVGDRIVGRLGRRRFLQLSAGVAAIGLGTGLLVGTVPAALIGFACLGLGSGCIVPTVMTLAGNQPDLATARAVALINLGEWPAFLLGPPLIGGLAELLGLRAALSVIVVSGLAIVVLAAFVDDRGPAVQSSSTTASAA</sequence>
<dbReference type="CDD" id="cd17393">
    <property type="entry name" value="MFS_MosC_like"/>
    <property type="match status" value="1"/>
</dbReference>
<evidence type="ECO:0000259" key="6">
    <source>
        <dbReference type="PROSITE" id="PS50850"/>
    </source>
</evidence>
<feature type="transmembrane region" description="Helical" evidence="5">
    <location>
        <begin position="245"/>
        <end position="266"/>
    </location>
</feature>
<dbReference type="InterPro" id="IPR051788">
    <property type="entry name" value="MFS_Transporter"/>
</dbReference>
<evidence type="ECO:0000256" key="3">
    <source>
        <dbReference type="ARBA" id="ARBA00022989"/>
    </source>
</evidence>
<dbReference type="OrthoDB" id="151222at2"/>
<dbReference type="GO" id="GO:0005886">
    <property type="term" value="C:plasma membrane"/>
    <property type="evidence" value="ECO:0007669"/>
    <property type="project" value="UniProtKB-SubCell"/>
</dbReference>
<keyword evidence="2 5" id="KW-0812">Transmembrane</keyword>
<dbReference type="GO" id="GO:0022857">
    <property type="term" value="F:transmembrane transporter activity"/>
    <property type="evidence" value="ECO:0007669"/>
    <property type="project" value="InterPro"/>
</dbReference>
<keyword evidence="4 5" id="KW-0472">Membrane</keyword>
<dbReference type="PROSITE" id="PS50850">
    <property type="entry name" value="MFS"/>
    <property type="match status" value="1"/>
</dbReference>
<dbReference type="SUPFAM" id="SSF103473">
    <property type="entry name" value="MFS general substrate transporter"/>
    <property type="match status" value="1"/>
</dbReference>
<dbReference type="AlphaFoldDB" id="A0A2N9JEH1"/>
<feature type="transmembrane region" description="Helical" evidence="5">
    <location>
        <begin position="278"/>
        <end position="296"/>
    </location>
</feature>
<dbReference type="Proteomes" id="UP000238164">
    <property type="component" value="Chromosome 1"/>
</dbReference>
<feature type="transmembrane region" description="Helical" evidence="5">
    <location>
        <begin position="361"/>
        <end position="384"/>
    </location>
</feature>
<keyword evidence="8" id="KW-1185">Reference proteome</keyword>
<dbReference type="InterPro" id="IPR011701">
    <property type="entry name" value="MFS"/>
</dbReference>
<feature type="transmembrane region" description="Helical" evidence="5">
    <location>
        <begin position="162"/>
        <end position="180"/>
    </location>
</feature>
<evidence type="ECO:0000256" key="2">
    <source>
        <dbReference type="ARBA" id="ARBA00022692"/>
    </source>
</evidence>
<evidence type="ECO:0000313" key="8">
    <source>
        <dbReference type="Proteomes" id="UP000238164"/>
    </source>
</evidence>
<dbReference type="Pfam" id="PF07690">
    <property type="entry name" value="MFS_1"/>
    <property type="match status" value="1"/>
</dbReference>
<name>A0A2N9JEH1_9ACTN</name>
<dbReference type="InterPro" id="IPR036259">
    <property type="entry name" value="MFS_trans_sf"/>
</dbReference>
<dbReference type="Gene3D" id="1.20.1250.20">
    <property type="entry name" value="MFS general substrate transporter like domains"/>
    <property type="match status" value="2"/>
</dbReference>
<evidence type="ECO:0000256" key="1">
    <source>
        <dbReference type="ARBA" id="ARBA00004651"/>
    </source>
</evidence>
<reference evidence="7 8" key="1">
    <citation type="submission" date="2018-02" db="EMBL/GenBank/DDBJ databases">
        <authorList>
            <person name="Cohen D.B."/>
            <person name="Kent A.D."/>
        </authorList>
    </citation>
    <scope>NUCLEOTIDE SEQUENCE [LARGE SCALE GENOMIC DNA]</scope>
    <source>
        <strain evidence="7">1</strain>
    </source>
</reference>
<feature type="transmembrane region" description="Helical" evidence="5">
    <location>
        <begin position="136"/>
        <end position="156"/>
    </location>
</feature>
<feature type="transmembrane region" description="Helical" evidence="5">
    <location>
        <begin position="75"/>
        <end position="91"/>
    </location>
</feature>
<dbReference type="PANTHER" id="PTHR23514:SF13">
    <property type="entry name" value="INNER MEMBRANE PROTEIN YBJJ"/>
    <property type="match status" value="1"/>
</dbReference>
<dbReference type="KEGG" id="mgg:MPLG2_0740"/>
<dbReference type="PANTHER" id="PTHR23514">
    <property type="entry name" value="BYPASS OF STOP CODON PROTEIN 6"/>
    <property type="match status" value="1"/>
</dbReference>
<evidence type="ECO:0000313" key="7">
    <source>
        <dbReference type="EMBL" id="SPD85776.1"/>
    </source>
</evidence>
<feature type="transmembrane region" description="Helical" evidence="5">
    <location>
        <begin position="12"/>
        <end position="31"/>
    </location>
</feature>
<dbReference type="RefSeq" id="WP_105184933.1">
    <property type="nucleotide sequence ID" value="NZ_BAAAGO010000066.1"/>
</dbReference>
<dbReference type="InterPro" id="IPR020846">
    <property type="entry name" value="MFS_dom"/>
</dbReference>
<evidence type="ECO:0000256" key="5">
    <source>
        <dbReference type="SAM" id="Phobius"/>
    </source>
</evidence>
<feature type="transmembrane region" description="Helical" evidence="5">
    <location>
        <begin position="97"/>
        <end position="115"/>
    </location>
</feature>
<evidence type="ECO:0000256" key="4">
    <source>
        <dbReference type="ARBA" id="ARBA00023136"/>
    </source>
</evidence>
<dbReference type="EMBL" id="LT985188">
    <property type="protein sequence ID" value="SPD85776.1"/>
    <property type="molecule type" value="Genomic_DNA"/>
</dbReference>